<dbReference type="RefSeq" id="XP_015518961.2">
    <property type="nucleotide sequence ID" value="XM_015663475.2"/>
</dbReference>
<feature type="chain" id="PRO_5046213719" evidence="1">
    <location>
        <begin position="24"/>
        <end position="170"/>
    </location>
</feature>
<accession>A0A6J0BVN3</accession>
<organism evidence="3">
    <name type="scientific">Neodiprion lecontei</name>
    <name type="common">Redheaded pine sawfly</name>
    <dbReference type="NCBI Taxonomy" id="441921"/>
    <lineage>
        <taxon>Eukaryota</taxon>
        <taxon>Metazoa</taxon>
        <taxon>Ecdysozoa</taxon>
        <taxon>Arthropoda</taxon>
        <taxon>Hexapoda</taxon>
        <taxon>Insecta</taxon>
        <taxon>Pterygota</taxon>
        <taxon>Neoptera</taxon>
        <taxon>Endopterygota</taxon>
        <taxon>Hymenoptera</taxon>
        <taxon>Tenthredinoidea</taxon>
        <taxon>Diprionidae</taxon>
        <taxon>Diprioninae</taxon>
        <taxon>Neodiprion</taxon>
    </lineage>
</organism>
<sequence length="170" mass="18029">MARHLTPSILIIVLCGLALEGFAKPLETVAISEPSDENASLVREARSPQFGFFNNDYNDYSDIRPRHLKHKHKPKPTYTPIVIQGGHQQGGCRSHGCGSYNKPNSGGSTFAGAFAGSSNGGSNTHSNAEAAAINFGPISLSYATASSGRKYGNQGYGDYGNYGGYGGFDY</sequence>
<proteinExistence type="predicted"/>
<feature type="signal peptide" evidence="1">
    <location>
        <begin position="1"/>
        <end position="23"/>
    </location>
</feature>
<protein>
    <submittedName>
        <fullName evidence="3">5'-3' exoribonuclease 2</fullName>
    </submittedName>
</protein>
<evidence type="ECO:0000313" key="2">
    <source>
        <dbReference type="Proteomes" id="UP000829291"/>
    </source>
</evidence>
<keyword evidence="1" id="KW-0732">Signal</keyword>
<dbReference type="Proteomes" id="UP000829291">
    <property type="component" value="Chromosome 2"/>
</dbReference>
<dbReference type="OrthoDB" id="7603606at2759"/>
<name>A0A6J0BVN3_NEOLC</name>
<reference evidence="3" key="1">
    <citation type="submission" date="2025-08" db="UniProtKB">
        <authorList>
            <consortium name="RefSeq"/>
        </authorList>
    </citation>
    <scope>IDENTIFICATION</scope>
    <source>
        <tissue evidence="3">Thorax and Abdomen</tissue>
    </source>
</reference>
<dbReference type="KEGG" id="nlo:107223702"/>
<evidence type="ECO:0000313" key="3">
    <source>
        <dbReference type="RefSeq" id="XP_015518961.2"/>
    </source>
</evidence>
<dbReference type="AlphaFoldDB" id="A0A6J0BVN3"/>
<dbReference type="InParanoid" id="A0A6J0BVN3"/>
<keyword evidence="2" id="KW-1185">Reference proteome</keyword>
<evidence type="ECO:0000256" key="1">
    <source>
        <dbReference type="SAM" id="SignalP"/>
    </source>
</evidence>
<dbReference type="GeneID" id="107223702"/>
<gene>
    <name evidence="3" type="primary">LOC107223702</name>
</gene>